<evidence type="ECO:0000313" key="2">
    <source>
        <dbReference type="Proteomes" id="UP000426027"/>
    </source>
</evidence>
<reference evidence="1 2" key="1">
    <citation type="submission" date="2019-11" db="EMBL/GenBank/DDBJ databases">
        <authorList>
            <person name="Im W.T."/>
        </authorList>
    </citation>
    <scope>NUCLEOTIDE SEQUENCE [LARGE SCALE GENOMIC DNA]</scope>
    <source>
        <strain evidence="1 2">SB-02</strain>
    </source>
</reference>
<dbReference type="Proteomes" id="UP000426027">
    <property type="component" value="Chromosome"/>
</dbReference>
<evidence type="ECO:0000313" key="1">
    <source>
        <dbReference type="EMBL" id="QGW27552.1"/>
    </source>
</evidence>
<proteinExistence type="predicted"/>
<sequence>MQLPFGFTYNDEIDAASFFLLLGCHCAVFLPAQKLSPVVCGITTVGDGWAGNSVNTVIFRKHALTSVADTQFIAYYNQAGNVVLGKRHVADTGWQTVVTAFTGNIHDAHNSISIVADAAGYLHMAWDHHGHPLHYAKSEAPGSLRLHSMEMIGTQEQKVTYPEFHALPNGQLIFLYRDGSSGNGNLVINSYNPATGRWKRMHNNLIDGEGLRNAYWQACVDAKGRLHVSWVWRESPDVASNHDMCYAVSADGGDTWQQSNGKKYDLPITAASAEIAWRIPQRSELMNQTSMAANDKGEPFIISYWRGAGNVPQYQLLYRQKGEWQHSDLGFRKMNFTLSGMGTKSIPISRPQLVIGQKRRHSTVHVVFRDAERNSVISIASAAVKSRKPLQWQLADVYEQSVAAWEPNYDVAQWTNNKQLYLFVQQVVQADAEGLIKTKPTPVQVLQVKW</sequence>
<dbReference type="RefSeq" id="WP_157477420.1">
    <property type="nucleotide sequence ID" value="NZ_CP046566.1"/>
</dbReference>
<dbReference type="Pfam" id="PF15892">
    <property type="entry name" value="BNR_4"/>
    <property type="match status" value="1"/>
</dbReference>
<name>A0A6I6GKX6_9BACT</name>
<dbReference type="AlphaFoldDB" id="A0A6I6GKX6"/>
<accession>A0A6I6GKX6</accession>
<protein>
    <submittedName>
        <fullName evidence="1">Neuraminidase</fullName>
    </submittedName>
</protein>
<keyword evidence="2" id="KW-1185">Reference proteome</keyword>
<dbReference type="KEGG" id="fls:GLV81_05070"/>
<dbReference type="EMBL" id="CP046566">
    <property type="protein sequence ID" value="QGW27552.1"/>
    <property type="molecule type" value="Genomic_DNA"/>
</dbReference>
<organism evidence="1 2">
    <name type="scientific">Phnomibacter ginsenosidimutans</name>
    <dbReference type="NCBI Taxonomy" id="2676868"/>
    <lineage>
        <taxon>Bacteria</taxon>
        <taxon>Pseudomonadati</taxon>
        <taxon>Bacteroidota</taxon>
        <taxon>Chitinophagia</taxon>
        <taxon>Chitinophagales</taxon>
        <taxon>Chitinophagaceae</taxon>
        <taxon>Phnomibacter</taxon>
    </lineage>
</organism>
<gene>
    <name evidence="1" type="ORF">GLV81_05070</name>
</gene>